<dbReference type="Gene3D" id="2.160.20.80">
    <property type="entry name" value="E3 ubiquitin-protein ligase SopA"/>
    <property type="match status" value="1"/>
</dbReference>
<reference evidence="1 2" key="1">
    <citation type="submission" date="2020-04" db="EMBL/GenBank/DDBJ databases">
        <title>Description of novel Gluconacetobacter.</title>
        <authorList>
            <person name="Sombolestani A."/>
        </authorList>
    </citation>
    <scope>NUCLEOTIDE SEQUENCE [LARGE SCALE GENOMIC DNA]</scope>
    <source>
        <strain evidence="1 2">LMG 27725</strain>
    </source>
</reference>
<dbReference type="AlphaFoldDB" id="A0A7W4JCE7"/>
<dbReference type="InterPro" id="IPR051082">
    <property type="entry name" value="Pentapeptide-BTB/POZ_domain"/>
</dbReference>
<dbReference type="SUPFAM" id="SSF141571">
    <property type="entry name" value="Pentapeptide repeat-like"/>
    <property type="match status" value="1"/>
</dbReference>
<evidence type="ECO:0008006" key="3">
    <source>
        <dbReference type="Google" id="ProtNLM"/>
    </source>
</evidence>
<proteinExistence type="predicted"/>
<dbReference type="PANTHER" id="PTHR14136:SF17">
    <property type="entry name" value="BTB_POZ DOMAIN-CONTAINING PROTEIN KCTD9"/>
    <property type="match status" value="1"/>
</dbReference>
<dbReference type="PANTHER" id="PTHR14136">
    <property type="entry name" value="BTB_POZ DOMAIN-CONTAINING PROTEIN KCTD9"/>
    <property type="match status" value="1"/>
</dbReference>
<sequence length="213" mass="23890">MARPDHSKEDFRNKSKVGADFRKHNLYMARFEFSNFPNSDFSAASAKQCCFIRANLAGSNFTGANLYGANFGGADLRGVNFRSAILHHVNFENALIHDANFTSASIKMCKKLKLSNDQLEQIEQIKKLQREVSAKDLEVRKSSPEYQEKKLNSILKKPWVEAIRDEREKGGGIVIVLKYGYEFLDGLASNIQSFETVDSAQAGTTKKSVNQIS</sequence>
<dbReference type="Pfam" id="PF13599">
    <property type="entry name" value="Pentapeptide_4"/>
    <property type="match status" value="1"/>
</dbReference>
<dbReference type="EMBL" id="JABEQL010000005">
    <property type="protein sequence ID" value="MBB2178656.1"/>
    <property type="molecule type" value="Genomic_DNA"/>
</dbReference>
<name>A0A7W4JCE7_9PROT</name>
<keyword evidence="2" id="KW-1185">Reference proteome</keyword>
<evidence type="ECO:0000313" key="2">
    <source>
        <dbReference type="Proteomes" id="UP000525623"/>
    </source>
</evidence>
<evidence type="ECO:0000313" key="1">
    <source>
        <dbReference type="EMBL" id="MBB2178656.1"/>
    </source>
</evidence>
<gene>
    <name evidence="1" type="ORF">HLH29_05605</name>
</gene>
<organism evidence="1 2">
    <name type="scientific">Gluconacetobacter tumulicola</name>
    <dbReference type="NCBI Taxonomy" id="1017177"/>
    <lineage>
        <taxon>Bacteria</taxon>
        <taxon>Pseudomonadati</taxon>
        <taxon>Pseudomonadota</taxon>
        <taxon>Alphaproteobacteria</taxon>
        <taxon>Acetobacterales</taxon>
        <taxon>Acetobacteraceae</taxon>
        <taxon>Gluconacetobacter</taxon>
    </lineage>
</organism>
<dbReference type="RefSeq" id="WP_182964969.1">
    <property type="nucleotide sequence ID" value="NZ_BAABGC010000009.1"/>
</dbReference>
<accession>A0A7W4JCE7</accession>
<dbReference type="Proteomes" id="UP000525623">
    <property type="component" value="Unassembled WGS sequence"/>
</dbReference>
<dbReference type="InterPro" id="IPR001646">
    <property type="entry name" value="5peptide_repeat"/>
</dbReference>
<comment type="caution">
    <text evidence="1">The sequence shown here is derived from an EMBL/GenBank/DDBJ whole genome shotgun (WGS) entry which is preliminary data.</text>
</comment>
<protein>
    <recommendedName>
        <fullName evidence="3">Pentapeptide repeat-containing protein</fullName>
    </recommendedName>
</protein>